<reference evidence="1 2" key="1">
    <citation type="submission" date="2022-01" db="EMBL/GenBank/DDBJ databases">
        <title>Octadecabacter sp. nov., isolated from a marine alga.</title>
        <authorList>
            <person name="Jin M.S."/>
            <person name="Kim H.M."/>
            <person name="Han D.M."/>
            <person name="Jung J.J."/>
            <person name="Jeon C.O."/>
        </authorList>
    </citation>
    <scope>NUCLEOTIDE SEQUENCE [LARGE SCALE GENOMIC DNA]</scope>
    <source>
        <strain evidence="1 2">G9-8</strain>
    </source>
</reference>
<dbReference type="Proteomes" id="UP001200557">
    <property type="component" value="Unassembled WGS sequence"/>
</dbReference>
<keyword evidence="2" id="KW-1185">Reference proteome</keyword>
<gene>
    <name evidence="1" type="ORF">L0664_03375</name>
</gene>
<dbReference type="InterPro" id="IPR025332">
    <property type="entry name" value="DUF4238"/>
</dbReference>
<organism evidence="1 2">
    <name type="scientific">Octadecabacter dasysiphoniae</name>
    <dbReference type="NCBI Taxonomy" id="2909341"/>
    <lineage>
        <taxon>Bacteria</taxon>
        <taxon>Pseudomonadati</taxon>
        <taxon>Pseudomonadota</taxon>
        <taxon>Alphaproteobacteria</taxon>
        <taxon>Rhodobacterales</taxon>
        <taxon>Roseobacteraceae</taxon>
        <taxon>Octadecabacter</taxon>
    </lineage>
</organism>
<proteinExistence type="predicted"/>
<evidence type="ECO:0000313" key="1">
    <source>
        <dbReference type="EMBL" id="MCF2870097.1"/>
    </source>
</evidence>
<comment type="caution">
    <text evidence="1">The sequence shown here is derived from an EMBL/GenBank/DDBJ whole genome shotgun (WGS) entry which is preliminary data.</text>
</comment>
<name>A0ABS9CTK1_9RHOB</name>
<evidence type="ECO:0000313" key="2">
    <source>
        <dbReference type="Proteomes" id="UP001200557"/>
    </source>
</evidence>
<sequence length="304" mass="34742">MAPKYKKNHFVAKSIIAQFLGAGGKVTLWDKSVSENLELRNPTSVHSVDYLYAKWAVDGTRNSEAEKALDDEVDDQSVATIKELIESFESTGRFEVTLLQRLFFARLLARTFIRNPTTLNHLAALPRVRFGLFLHRISRWIERGKNADIAYERYGRERVLLGELASQAATSNIDSFVIEIAKRGFQFCIPENNARNFILGSQPFLINNIASEQANSSRIVQLPDESGEFYLVLHPRIMIKVHGREDFFEPIPLDDEDMKRINGLFVKYSNSVIAVNSSDLDEVWYKEFGKETEDDFVRVSISQK</sequence>
<accession>A0ABS9CTK1</accession>
<dbReference type="Pfam" id="PF14022">
    <property type="entry name" value="DUF4238"/>
    <property type="match status" value="1"/>
</dbReference>
<dbReference type="EMBL" id="JAKGAQ010000001">
    <property type="protein sequence ID" value="MCF2870097.1"/>
    <property type="molecule type" value="Genomic_DNA"/>
</dbReference>
<protein>
    <submittedName>
        <fullName evidence="1">DUF4238 domain-containing protein</fullName>
    </submittedName>
</protein>
<dbReference type="RefSeq" id="WP_235224214.1">
    <property type="nucleotide sequence ID" value="NZ_JAKGAQ010000001.1"/>
</dbReference>